<comment type="caution">
    <text evidence="2">The sequence shown here is derived from an EMBL/GenBank/DDBJ whole genome shotgun (WGS) entry which is preliminary data.</text>
</comment>
<evidence type="ECO:0000256" key="1">
    <source>
        <dbReference type="SAM" id="MobiDB-lite"/>
    </source>
</evidence>
<evidence type="ECO:0000313" key="2">
    <source>
        <dbReference type="EMBL" id="GLH65725.1"/>
    </source>
</evidence>
<dbReference type="Proteomes" id="UP001165044">
    <property type="component" value="Unassembled WGS sequence"/>
</dbReference>
<keyword evidence="3" id="KW-1185">Reference proteome</keyword>
<protein>
    <submittedName>
        <fullName evidence="2">Uncharacterized protein</fullName>
    </submittedName>
</protein>
<evidence type="ECO:0000313" key="3">
    <source>
        <dbReference type="Proteomes" id="UP001165044"/>
    </source>
</evidence>
<name>A0ABQ5PT61_9BACT</name>
<reference evidence="2" key="1">
    <citation type="journal article" date="2023" name="Antonie Van Leeuwenhoek">
        <title>Mesoterricola silvestris gen. nov., sp. nov., Mesoterricola sediminis sp. nov., Geothrix oryzae sp. nov., Geothrix edaphica sp. nov., Geothrix rubra sp. nov., and Geothrix limicola sp. nov., six novel members of Acidobacteriota isolated from soils.</title>
        <authorList>
            <person name="Itoh H."/>
            <person name="Sugisawa Y."/>
            <person name="Mise K."/>
            <person name="Xu Z."/>
            <person name="Kuniyasu M."/>
            <person name="Ushijima N."/>
            <person name="Kawano K."/>
            <person name="Kobayashi E."/>
            <person name="Shiratori Y."/>
            <person name="Masuda Y."/>
            <person name="Senoo K."/>
        </authorList>
    </citation>
    <scope>NUCLEOTIDE SEQUENCE</scope>
    <source>
        <strain evidence="2">Red802</strain>
    </source>
</reference>
<organism evidence="2 3">
    <name type="scientific">Geothrix edaphica</name>
    <dbReference type="NCBI Taxonomy" id="2927976"/>
    <lineage>
        <taxon>Bacteria</taxon>
        <taxon>Pseudomonadati</taxon>
        <taxon>Acidobacteriota</taxon>
        <taxon>Holophagae</taxon>
        <taxon>Holophagales</taxon>
        <taxon>Holophagaceae</taxon>
        <taxon>Geothrix</taxon>
    </lineage>
</organism>
<gene>
    <name evidence="2" type="ORF">GETHED_00890</name>
</gene>
<accession>A0ABQ5PT61</accession>
<proteinExistence type="predicted"/>
<feature type="region of interest" description="Disordered" evidence="1">
    <location>
        <begin position="1"/>
        <end position="33"/>
    </location>
</feature>
<dbReference type="EMBL" id="BSDC01000001">
    <property type="protein sequence ID" value="GLH65725.1"/>
    <property type="molecule type" value="Genomic_DNA"/>
</dbReference>
<sequence length="241" mass="26706">MLPAQPNPLRGAKSAPEPVLEGSNPPPKGRFTGMNEDRLYRSLLRAGLAPFEALVAILQEESHVAYRVALLAHLMPRTLSQEALQELLARFGIHPLSLALQFQDRRRALRFLRRFEQRDQFIQWIGPGGKLLIQGDAEVRILPPGLVLRGDSWITDCPNLADLGTGLTSLFSRIHVERCESLQRLPDGLETHYLGDVQVIDCSRFVGLGVGSQIRGRLMVRGCPLFQVATTQGALDVDSTL</sequence>